<dbReference type="RefSeq" id="WP_148066791.1">
    <property type="nucleotide sequence ID" value="NZ_VRZA01000001.1"/>
</dbReference>
<gene>
    <name evidence="2" type="ORF">FV139_03305</name>
</gene>
<dbReference type="GO" id="GO:0004029">
    <property type="term" value="F:aldehyde dehydrogenase (NAD+) activity"/>
    <property type="evidence" value="ECO:0007669"/>
    <property type="project" value="TreeGrafter"/>
</dbReference>
<dbReference type="InterPro" id="IPR036291">
    <property type="entry name" value="NAD(P)-bd_dom_sf"/>
</dbReference>
<dbReference type="SUPFAM" id="SSF51735">
    <property type="entry name" value="NAD(P)-binding Rossmann-fold domains"/>
    <property type="match status" value="1"/>
</dbReference>
<dbReference type="PANTHER" id="PTHR48079:SF6">
    <property type="entry name" value="NAD(P)-BINDING DOMAIN-CONTAINING PROTEIN-RELATED"/>
    <property type="match status" value="1"/>
</dbReference>
<dbReference type="Proteomes" id="UP000321039">
    <property type="component" value="Unassembled WGS sequence"/>
</dbReference>
<reference evidence="2 3" key="1">
    <citation type="submission" date="2019-08" db="EMBL/GenBank/DDBJ databases">
        <title>Parahaliea maris sp. nov., isolated from the surface seawater.</title>
        <authorList>
            <person name="Liu Y."/>
        </authorList>
    </citation>
    <scope>NUCLEOTIDE SEQUENCE [LARGE SCALE GENOMIC DNA]</scope>
    <source>
        <strain evidence="2 3">HSLHS9</strain>
    </source>
</reference>
<dbReference type="PANTHER" id="PTHR48079">
    <property type="entry name" value="PROTEIN YEEZ"/>
    <property type="match status" value="1"/>
</dbReference>
<accession>A0A5C9A8Q5</accession>
<evidence type="ECO:0000313" key="3">
    <source>
        <dbReference type="Proteomes" id="UP000321039"/>
    </source>
</evidence>
<protein>
    <submittedName>
        <fullName evidence="2">NAD(P)-dependent oxidoreductase</fullName>
    </submittedName>
</protein>
<sequence>MKVIVIGGSGLIGGEAALHLAELGHDVTIMSRKPPVAPALAELPFVAGDYINDDLGDGRLAGFDALVFSAAADIRNVPMDGSRTPEEVYREANDTAVPRALEAARDAGISRVVYIGTFYPHVAAHRIGECPYVTSRANTDKAVRALNSDTFTVCTLDLPFVLGHIPGTQVPHIGALVNYAAGNIPDMPVFAPKGGTNHITSKSVAQAVAGALENGEGGKAYLIGDENLSWKEYLERWFAAAGNPTELEVRDDIDHPLLPNAIMFAGAGATVSYDTPAEIRERLGNYATGQIDTAIAEVVQAYL</sequence>
<dbReference type="Pfam" id="PF01370">
    <property type="entry name" value="Epimerase"/>
    <property type="match status" value="1"/>
</dbReference>
<keyword evidence="3" id="KW-1185">Reference proteome</keyword>
<dbReference type="EMBL" id="VRZA01000001">
    <property type="protein sequence ID" value="TXS96519.1"/>
    <property type="molecule type" value="Genomic_DNA"/>
</dbReference>
<dbReference type="AlphaFoldDB" id="A0A5C9A8Q5"/>
<comment type="caution">
    <text evidence="2">The sequence shown here is derived from an EMBL/GenBank/DDBJ whole genome shotgun (WGS) entry which is preliminary data.</text>
</comment>
<proteinExistence type="predicted"/>
<evidence type="ECO:0000259" key="1">
    <source>
        <dbReference type="Pfam" id="PF01370"/>
    </source>
</evidence>
<dbReference type="GO" id="GO:0005737">
    <property type="term" value="C:cytoplasm"/>
    <property type="evidence" value="ECO:0007669"/>
    <property type="project" value="TreeGrafter"/>
</dbReference>
<organism evidence="2 3">
    <name type="scientific">Parahaliea maris</name>
    <dbReference type="NCBI Taxonomy" id="2716870"/>
    <lineage>
        <taxon>Bacteria</taxon>
        <taxon>Pseudomonadati</taxon>
        <taxon>Pseudomonadota</taxon>
        <taxon>Gammaproteobacteria</taxon>
        <taxon>Cellvibrionales</taxon>
        <taxon>Halieaceae</taxon>
        <taxon>Parahaliea</taxon>
    </lineage>
</organism>
<evidence type="ECO:0000313" key="2">
    <source>
        <dbReference type="EMBL" id="TXS96519.1"/>
    </source>
</evidence>
<dbReference type="Gene3D" id="3.40.50.720">
    <property type="entry name" value="NAD(P)-binding Rossmann-like Domain"/>
    <property type="match status" value="1"/>
</dbReference>
<dbReference type="InterPro" id="IPR051783">
    <property type="entry name" value="NAD(P)-dependent_oxidoreduct"/>
</dbReference>
<name>A0A5C9A8Q5_9GAMM</name>
<dbReference type="InterPro" id="IPR001509">
    <property type="entry name" value="Epimerase_deHydtase"/>
</dbReference>
<feature type="domain" description="NAD-dependent epimerase/dehydratase" evidence="1">
    <location>
        <begin position="3"/>
        <end position="224"/>
    </location>
</feature>